<dbReference type="Pfam" id="PF01614">
    <property type="entry name" value="IclR_C"/>
    <property type="match status" value="1"/>
</dbReference>
<dbReference type="EMBL" id="NOVD01000037">
    <property type="protein sequence ID" value="PCK24107.1"/>
    <property type="molecule type" value="Genomic_DNA"/>
</dbReference>
<accession>A0A2A5J4F1</accession>
<keyword evidence="2" id="KW-0805">Transcription regulation</keyword>
<keyword evidence="1" id="KW-0319">Glycerol metabolism</keyword>
<gene>
    <name evidence="7" type="ORF">CHR55_27625</name>
</gene>
<dbReference type="InterPro" id="IPR036388">
    <property type="entry name" value="WH-like_DNA-bd_sf"/>
</dbReference>
<name>A0A2A5J4F1_RHOSG</name>
<dbReference type="PANTHER" id="PTHR30136">
    <property type="entry name" value="HELIX-TURN-HELIX TRANSCRIPTIONAL REGULATOR, ICLR FAMILY"/>
    <property type="match status" value="1"/>
</dbReference>
<dbReference type="InterPro" id="IPR005471">
    <property type="entry name" value="Tscrpt_reg_IclR_N"/>
</dbReference>
<dbReference type="PANTHER" id="PTHR30136:SF24">
    <property type="entry name" value="HTH-TYPE TRANSCRIPTIONAL REPRESSOR ALLR"/>
    <property type="match status" value="1"/>
</dbReference>
<evidence type="ECO:0000313" key="7">
    <source>
        <dbReference type="EMBL" id="PCK24107.1"/>
    </source>
</evidence>
<dbReference type="InterPro" id="IPR036390">
    <property type="entry name" value="WH_DNA-bd_sf"/>
</dbReference>
<evidence type="ECO:0000256" key="5">
    <source>
        <dbReference type="ARBA" id="ARBA00058938"/>
    </source>
</evidence>
<protein>
    <recommendedName>
        <fullName evidence="6">Glycerol operon regulatory protein</fullName>
    </recommendedName>
</protein>
<comment type="function">
    <text evidence="5">May be an activator protein for the gylABX operon.</text>
</comment>
<keyword evidence="3" id="KW-0238">DNA-binding</keyword>
<dbReference type="InterPro" id="IPR050707">
    <property type="entry name" value="HTH_MetabolicPath_Reg"/>
</dbReference>
<keyword evidence="4" id="KW-0804">Transcription</keyword>
<dbReference type="GO" id="GO:0003677">
    <property type="term" value="F:DNA binding"/>
    <property type="evidence" value="ECO:0007669"/>
    <property type="project" value="UniProtKB-KW"/>
</dbReference>
<evidence type="ECO:0000313" key="8">
    <source>
        <dbReference type="Proteomes" id="UP000230886"/>
    </source>
</evidence>
<comment type="caution">
    <text evidence="7">The sequence shown here is derived from an EMBL/GenBank/DDBJ whole genome shotgun (WGS) entry which is preliminary data.</text>
</comment>
<dbReference type="Pfam" id="PF09339">
    <property type="entry name" value="HTH_IclR"/>
    <property type="match status" value="1"/>
</dbReference>
<evidence type="ECO:0000256" key="2">
    <source>
        <dbReference type="ARBA" id="ARBA00023015"/>
    </source>
</evidence>
<dbReference type="SMART" id="SM00346">
    <property type="entry name" value="HTH_ICLR"/>
    <property type="match status" value="1"/>
</dbReference>
<dbReference type="Gene3D" id="1.10.10.10">
    <property type="entry name" value="Winged helix-like DNA-binding domain superfamily/Winged helix DNA-binding domain"/>
    <property type="match status" value="1"/>
</dbReference>
<dbReference type="PROSITE" id="PS51078">
    <property type="entry name" value="ICLR_ED"/>
    <property type="match status" value="1"/>
</dbReference>
<dbReference type="KEGG" id="rqi:C1M55_29985"/>
<dbReference type="Proteomes" id="UP000230886">
    <property type="component" value="Unassembled WGS sequence"/>
</dbReference>
<dbReference type="AlphaFoldDB" id="A0A2A5J4F1"/>
<evidence type="ECO:0000256" key="3">
    <source>
        <dbReference type="ARBA" id="ARBA00023125"/>
    </source>
</evidence>
<dbReference type="SUPFAM" id="SSF55781">
    <property type="entry name" value="GAF domain-like"/>
    <property type="match status" value="1"/>
</dbReference>
<dbReference type="PROSITE" id="PS51077">
    <property type="entry name" value="HTH_ICLR"/>
    <property type="match status" value="1"/>
</dbReference>
<dbReference type="GO" id="GO:0003700">
    <property type="term" value="F:DNA-binding transcription factor activity"/>
    <property type="evidence" value="ECO:0007669"/>
    <property type="project" value="TreeGrafter"/>
</dbReference>
<dbReference type="InterPro" id="IPR029016">
    <property type="entry name" value="GAF-like_dom_sf"/>
</dbReference>
<dbReference type="GO" id="GO:0045892">
    <property type="term" value="P:negative regulation of DNA-templated transcription"/>
    <property type="evidence" value="ECO:0007669"/>
    <property type="project" value="TreeGrafter"/>
</dbReference>
<dbReference type="InterPro" id="IPR014757">
    <property type="entry name" value="Tscrpt_reg_IclR_C"/>
</dbReference>
<dbReference type="SUPFAM" id="SSF46785">
    <property type="entry name" value="Winged helix' DNA-binding domain"/>
    <property type="match status" value="1"/>
</dbReference>
<dbReference type="Gene3D" id="3.30.450.40">
    <property type="match status" value="1"/>
</dbReference>
<evidence type="ECO:0000256" key="1">
    <source>
        <dbReference type="ARBA" id="ARBA00022798"/>
    </source>
</evidence>
<organism evidence="7 8">
    <name type="scientific">Rhodococcus qingshengii</name>
    <dbReference type="NCBI Taxonomy" id="334542"/>
    <lineage>
        <taxon>Bacteria</taxon>
        <taxon>Bacillati</taxon>
        <taxon>Actinomycetota</taxon>
        <taxon>Actinomycetes</taxon>
        <taxon>Mycobacteriales</taxon>
        <taxon>Nocardiaceae</taxon>
        <taxon>Rhodococcus</taxon>
        <taxon>Rhodococcus erythropolis group</taxon>
    </lineage>
</organism>
<reference evidence="7 8" key="1">
    <citation type="submission" date="2017-07" db="EMBL/GenBank/DDBJ databases">
        <title>Draft sequence of Rhodococcus enclensis 23b-28.</title>
        <authorList>
            <person name="Besaury L."/>
            <person name="Sancelme M."/>
            <person name="Amato P."/>
            <person name="Lallement A."/>
            <person name="Delort A.-M."/>
        </authorList>
    </citation>
    <scope>NUCLEOTIDE SEQUENCE [LARGE SCALE GENOMIC DNA]</scope>
    <source>
        <strain evidence="7 8">23b-28</strain>
    </source>
</reference>
<sequence length="266" mass="28866">MLASDSQVDQATAKGSFVTDARGAGVQTVTRALTMLTCFRSGEELGVSEVARRQELAVSTTHRLLQSLVDAGFLEKDDATSRYRIGAALAAYGQVSYRQHRIYLSEPYLEQLAATTGASASLAVRSGSEVVLLGFSRWREADGHVLQGVRLPLHASALGKAFLAWSDVDDSELAALPREATTQRAITDVAGIRRELELTRERGYGFNDEELTPDFRTIGIPIIDGSGTVRYALGLRGPVELMIDERIPFLADLAKVTARQIGEVLL</sequence>
<dbReference type="FunFam" id="1.10.10.10:FF:000056">
    <property type="entry name" value="IclR family transcriptional regulator"/>
    <property type="match status" value="1"/>
</dbReference>
<evidence type="ECO:0000256" key="6">
    <source>
        <dbReference type="ARBA" id="ARBA00070406"/>
    </source>
</evidence>
<dbReference type="GO" id="GO:0006071">
    <property type="term" value="P:glycerol metabolic process"/>
    <property type="evidence" value="ECO:0007669"/>
    <property type="project" value="UniProtKB-KW"/>
</dbReference>
<proteinExistence type="predicted"/>
<evidence type="ECO:0000256" key="4">
    <source>
        <dbReference type="ARBA" id="ARBA00023163"/>
    </source>
</evidence>